<dbReference type="AlphaFoldDB" id="A0A0D7B333"/>
<dbReference type="Proteomes" id="UP000054007">
    <property type="component" value="Unassembled WGS sequence"/>
</dbReference>
<proteinExistence type="predicted"/>
<evidence type="ECO:0000313" key="1">
    <source>
        <dbReference type="EMBL" id="KIY65003.1"/>
    </source>
</evidence>
<reference evidence="1 2" key="1">
    <citation type="journal article" date="2015" name="Fungal Genet. Biol.">
        <title>Evolution of novel wood decay mechanisms in Agaricales revealed by the genome sequences of Fistulina hepatica and Cylindrobasidium torrendii.</title>
        <authorList>
            <person name="Floudas D."/>
            <person name="Held B.W."/>
            <person name="Riley R."/>
            <person name="Nagy L.G."/>
            <person name="Koehler G."/>
            <person name="Ransdell A.S."/>
            <person name="Younus H."/>
            <person name="Chow J."/>
            <person name="Chiniquy J."/>
            <person name="Lipzen A."/>
            <person name="Tritt A."/>
            <person name="Sun H."/>
            <person name="Haridas S."/>
            <person name="LaButti K."/>
            <person name="Ohm R.A."/>
            <person name="Kues U."/>
            <person name="Blanchette R.A."/>
            <person name="Grigoriev I.V."/>
            <person name="Minto R.E."/>
            <person name="Hibbett D.S."/>
        </authorList>
    </citation>
    <scope>NUCLEOTIDE SEQUENCE [LARGE SCALE GENOMIC DNA]</scope>
    <source>
        <strain evidence="1 2">FP15055 ss-10</strain>
    </source>
</reference>
<gene>
    <name evidence="1" type="ORF">CYLTODRAFT_412921</name>
</gene>
<accession>A0A0D7B333</accession>
<keyword evidence="2" id="KW-1185">Reference proteome</keyword>
<organism evidence="1 2">
    <name type="scientific">Cylindrobasidium torrendii FP15055 ss-10</name>
    <dbReference type="NCBI Taxonomy" id="1314674"/>
    <lineage>
        <taxon>Eukaryota</taxon>
        <taxon>Fungi</taxon>
        <taxon>Dikarya</taxon>
        <taxon>Basidiomycota</taxon>
        <taxon>Agaricomycotina</taxon>
        <taxon>Agaricomycetes</taxon>
        <taxon>Agaricomycetidae</taxon>
        <taxon>Agaricales</taxon>
        <taxon>Marasmiineae</taxon>
        <taxon>Physalacriaceae</taxon>
        <taxon>Cylindrobasidium</taxon>
    </lineage>
</organism>
<dbReference type="OrthoDB" id="3163863at2759"/>
<name>A0A0D7B333_9AGAR</name>
<dbReference type="EMBL" id="KN880609">
    <property type="protein sequence ID" value="KIY65003.1"/>
    <property type="molecule type" value="Genomic_DNA"/>
</dbReference>
<feature type="non-terminal residue" evidence="1">
    <location>
        <position position="1"/>
    </location>
</feature>
<evidence type="ECO:0000313" key="2">
    <source>
        <dbReference type="Proteomes" id="UP000054007"/>
    </source>
</evidence>
<protein>
    <submittedName>
        <fullName evidence="1">Uncharacterized protein</fullName>
    </submittedName>
</protein>
<sequence length="161" mass="17903">KVGSKARIEEGKEKRVGACTGQHLGSRWRRRDCHDGGRREPAISAATPASEDLSLCLLVPRSTQTTNTVSWRNHVISNVTLLRQSGQVRVVFSTTEVYRGRPIAPPNPRLLKIHAAFSKVLHACGAAEVYDEWRDDTRKPGMVFDQTSLIYLNSLLQAIVV</sequence>